<dbReference type="PANTHER" id="PTHR12489:SF22">
    <property type="entry name" value="SI:DKEY-35M8.1"/>
    <property type="match status" value="1"/>
</dbReference>
<organism evidence="6 7">
    <name type="scientific">Pomacea canaliculata</name>
    <name type="common">Golden apple snail</name>
    <dbReference type="NCBI Taxonomy" id="400727"/>
    <lineage>
        <taxon>Eukaryota</taxon>
        <taxon>Metazoa</taxon>
        <taxon>Spiralia</taxon>
        <taxon>Lophotrochozoa</taxon>
        <taxon>Mollusca</taxon>
        <taxon>Gastropoda</taxon>
        <taxon>Caenogastropoda</taxon>
        <taxon>Architaenioglossa</taxon>
        <taxon>Ampullarioidea</taxon>
        <taxon>Ampullariidae</taxon>
        <taxon>Pomacea</taxon>
    </lineage>
</organism>
<dbReference type="Proteomes" id="UP000245119">
    <property type="component" value="Linkage Group LG4"/>
</dbReference>
<protein>
    <submittedName>
        <fullName evidence="6">Uncharacterized protein</fullName>
    </submittedName>
</protein>
<dbReference type="OrthoDB" id="5975578at2759"/>
<comment type="subcellular location">
    <subcellularLocation>
        <location evidence="1">Membrane</location>
        <topology evidence="1">Multi-pass membrane protein</topology>
    </subcellularLocation>
</comment>
<comment type="caution">
    <text evidence="6">The sequence shown here is derived from an EMBL/GenBank/DDBJ whole genome shotgun (WGS) entry which is preliminary data.</text>
</comment>
<dbReference type="Pfam" id="PF10242">
    <property type="entry name" value="L_HMGIC_fpl"/>
    <property type="match status" value="1"/>
</dbReference>
<keyword evidence="7" id="KW-1185">Reference proteome</keyword>
<dbReference type="GO" id="GO:0016020">
    <property type="term" value="C:membrane"/>
    <property type="evidence" value="ECO:0007669"/>
    <property type="project" value="UniProtKB-SubCell"/>
</dbReference>
<evidence type="ECO:0000256" key="4">
    <source>
        <dbReference type="ARBA" id="ARBA00023136"/>
    </source>
</evidence>
<dbReference type="PANTHER" id="PTHR12489">
    <property type="entry name" value="LIPOMA HMGIC FUSION PARTNER-LIKE PROTEIN"/>
    <property type="match status" value="1"/>
</dbReference>
<proteinExistence type="predicted"/>
<dbReference type="AlphaFoldDB" id="A0A2T7PHC9"/>
<reference evidence="6 7" key="1">
    <citation type="submission" date="2018-04" db="EMBL/GenBank/DDBJ databases">
        <title>The genome of golden apple snail Pomacea canaliculata provides insight into stress tolerance and invasive adaptation.</title>
        <authorList>
            <person name="Liu C."/>
            <person name="Liu B."/>
            <person name="Ren Y."/>
            <person name="Zhang Y."/>
            <person name="Wang H."/>
            <person name="Li S."/>
            <person name="Jiang F."/>
            <person name="Yin L."/>
            <person name="Zhang G."/>
            <person name="Qian W."/>
            <person name="Fan W."/>
        </authorList>
    </citation>
    <scope>NUCLEOTIDE SEQUENCE [LARGE SCALE GENOMIC DNA]</scope>
    <source>
        <strain evidence="6">SZHN2017</strain>
        <tissue evidence="6">Muscle</tissue>
    </source>
</reference>
<evidence type="ECO:0000256" key="1">
    <source>
        <dbReference type="ARBA" id="ARBA00004141"/>
    </source>
</evidence>
<evidence type="ECO:0000313" key="7">
    <source>
        <dbReference type="Proteomes" id="UP000245119"/>
    </source>
</evidence>
<feature type="transmembrane region" description="Helical" evidence="5">
    <location>
        <begin position="131"/>
        <end position="150"/>
    </location>
</feature>
<keyword evidence="2 5" id="KW-0812">Transmembrane</keyword>
<dbReference type="EMBL" id="PZQS01000004">
    <property type="protein sequence ID" value="PVD32822.1"/>
    <property type="molecule type" value="Genomic_DNA"/>
</dbReference>
<evidence type="ECO:0000256" key="5">
    <source>
        <dbReference type="SAM" id="Phobius"/>
    </source>
</evidence>
<accession>A0A2T7PHC9</accession>
<dbReference type="InterPro" id="IPR019372">
    <property type="entry name" value="LHFPL"/>
</dbReference>
<evidence type="ECO:0000313" key="6">
    <source>
        <dbReference type="EMBL" id="PVD32822.1"/>
    </source>
</evidence>
<feature type="transmembrane region" description="Helical" evidence="5">
    <location>
        <begin position="90"/>
        <end position="111"/>
    </location>
</feature>
<name>A0A2T7PHC9_POMCA</name>
<gene>
    <name evidence="6" type="ORF">C0Q70_08269</name>
</gene>
<evidence type="ECO:0000256" key="2">
    <source>
        <dbReference type="ARBA" id="ARBA00022692"/>
    </source>
</evidence>
<keyword evidence="3 5" id="KW-1133">Transmembrane helix</keyword>
<evidence type="ECO:0000256" key="3">
    <source>
        <dbReference type="ARBA" id="ARBA00022989"/>
    </source>
</evidence>
<keyword evidence="4 5" id="KW-0472">Membrane</keyword>
<sequence>MRCAKGQGMQRPSDCCGGRDNDHIIADGDENRIHDKEGYVMKKEAKQTPEKSMVFNTPISNDHYTIFTFLIFNCIAGYETNRENTIFTGLAVLIMIAGLLIFPMGFGSTFFRHYCGDFASSYDTGHCLIGWSYMLGIMGTALSVFCPFLSQFTDMRARDIFT</sequence>